<proteinExistence type="predicted"/>
<feature type="compositionally biased region" description="Low complexity" evidence="1">
    <location>
        <begin position="317"/>
        <end position="327"/>
    </location>
</feature>
<feature type="region of interest" description="Disordered" evidence="1">
    <location>
        <begin position="308"/>
        <end position="341"/>
    </location>
</feature>
<dbReference type="OrthoDB" id="420603at2759"/>
<evidence type="ECO:0000313" key="2">
    <source>
        <dbReference type="EMBL" id="CAE7803520.1"/>
    </source>
</evidence>
<dbReference type="EMBL" id="CAJNJA010044664">
    <property type="protein sequence ID" value="CAE7803520.1"/>
    <property type="molecule type" value="Genomic_DNA"/>
</dbReference>
<keyword evidence="3" id="KW-1185">Reference proteome</keyword>
<feature type="compositionally biased region" description="Acidic residues" evidence="1">
    <location>
        <begin position="479"/>
        <end position="490"/>
    </location>
</feature>
<comment type="caution">
    <text evidence="2">The sequence shown here is derived from an EMBL/GenBank/DDBJ whole genome shotgun (WGS) entry which is preliminary data.</text>
</comment>
<sequence>MLRLLDLAILIGDADLAQRCAQRCGARKPLRRWRSEEFFVVDLHNGVLAAALLSGIALQSLITENDIPLREAIALFGDLQLWNRLSHLLPEGRSQRFLKTPNSGSMLCKFDANMRQPQLCVDRLSLVSAANMALAEFRFSFVVCCGKPLRAPQPLRLLDMAAYQGQSACAELLASAGANSATGWTREACLSNVGPWLCAECEDSIRVAIAPPKERRAAAGAALRVALTRAECLVAPAGLGVYQLLVMWGRGKKVPAALVNSVLSFAAERPQLASILEGLEEEVLQAASAAQREGEGPVDHLTAPLLQQSQQPQGEVATPADAPAGEADPADSDEEMEGQDAKTDDLLVAIRNSRADPPPLSPDGVICFKLTRKANAPHVNELLFDAEGPLKELHDRVRDAECEVAPGWSPFTALFVPLTQMQLLELTGEGNAETLEFGKEHILALQSDGPLLDRAIRSLSNKYRPRLWPAIPRDAHGEPDEERDEGEAAIEVETNLRTNSSLGFPSYEQ</sequence>
<organism evidence="2 3">
    <name type="scientific">Symbiodinium necroappetens</name>
    <dbReference type="NCBI Taxonomy" id="1628268"/>
    <lineage>
        <taxon>Eukaryota</taxon>
        <taxon>Sar</taxon>
        <taxon>Alveolata</taxon>
        <taxon>Dinophyceae</taxon>
        <taxon>Suessiales</taxon>
        <taxon>Symbiodiniaceae</taxon>
        <taxon>Symbiodinium</taxon>
    </lineage>
</organism>
<feature type="compositionally biased region" description="Acidic residues" evidence="1">
    <location>
        <begin position="328"/>
        <end position="338"/>
    </location>
</feature>
<feature type="compositionally biased region" description="Polar residues" evidence="1">
    <location>
        <begin position="495"/>
        <end position="509"/>
    </location>
</feature>
<dbReference type="Proteomes" id="UP000601435">
    <property type="component" value="Unassembled WGS sequence"/>
</dbReference>
<protein>
    <submittedName>
        <fullName evidence="2">Uncharacterized protein</fullName>
    </submittedName>
</protein>
<accession>A0A812YZQ8</accession>
<reference evidence="2" key="1">
    <citation type="submission" date="2021-02" db="EMBL/GenBank/DDBJ databases">
        <authorList>
            <person name="Dougan E. K."/>
            <person name="Rhodes N."/>
            <person name="Thang M."/>
            <person name="Chan C."/>
        </authorList>
    </citation>
    <scope>NUCLEOTIDE SEQUENCE</scope>
</reference>
<evidence type="ECO:0000256" key="1">
    <source>
        <dbReference type="SAM" id="MobiDB-lite"/>
    </source>
</evidence>
<dbReference type="AlphaFoldDB" id="A0A812YZQ8"/>
<gene>
    <name evidence="2" type="ORF">SNEC2469_LOCUS23738</name>
</gene>
<name>A0A812YZQ8_9DINO</name>
<feature type="region of interest" description="Disordered" evidence="1">
    <location>
        <begin position="469"/>
        <end position="509"/>
    </location>
</feature>
<evidence type="ECO:0000313" key="3">
    <source>
        <dbReference type="Proteomes" id="UP000601435"/>
    </source>
</evidence>